<dbReference type="GO" id="GO:0045892">
    <property type="term" value="P:negative regulation of DNA-templated transcription"/>
    <property type="evidence" value="ECO:0007669"/>
    <property type="project" value="InterPro"/>
</dbReference>
<evidence type="ECO:0000313" key="7">
    <source>
        <dbReference type="Proteomes" id="UP000322110"/>
    </source>
</evidence>
<dbReference type="SUPFAM" id="SSF48498">
    <property type="entry name" value="Tetracyclin repressor-like, C-terminal domain"/>
    <property type="match status" value="1"/>
</dbReference>
<evidence type="ECO:0000313" key="6">
    <source>
        <dbReference type="EMBL" id="KAA2212951.1"/>
    </source>
</evidence>
<keyword evidence="2 4" id="KW-0238">DNA-binding</keyword>
<sequence length="254" mass="27124">MPGNVGRPGTIVSRQSAPSRARAAPVAVGLSREAILAAALAEIDGKGLAAFSLRGLARSLGVNASVIVWHVGNRDAVVAEVIALVLQDSVPPRIPGQPWQDWLRSLFTRFRDAVRRHPNTAPLIGADAVSNLRPDLALVEAVLSVLAEAGVPEERLCETYNAIQAALVGFVTQELARMPTEDLASWQAGIQANLARADAARYPHLVRLLPRLANRAFILRWQNGASAPMDSSFEIFVNCIIAGLEASLPAPARD</sequence>
<accession>A0A5B2TEP9</accession>
<dbReference type="InterPro" id="IPR009057">
    <property type="entry name" value="Homeodomain-like_sf"/>
</dbReference>
<dbReference type="InterPro" id="IPR001647">
    <property type="entry name" value="HTH_TetR"/>
</dbReference>
<dbReference type="AlphaFoldDB" id="A0A5B2TEP9"/>
<dbReference type="Pfam" id="PF02909">
    <property type="entry name" value="TetR_C_1"/>
    <property type="match status" value="1"/>
</dbReference>
<gene>
    <name evidence="6" type="ORF">F0Q34_12555</name>
</gene>
<keyword evidence="1" id="KW-0805">Transcription regulation</keyword>
<feature type="DNA-binding region" description="H-T-H motif" evidence="4">
    <location>
        <begin position="52"/>
        <end position="71"/>
    </location>
</feature>
<comment type="caution">
    <text evidence="6">The sequence shown here is derived from an EMBL/GenBank/DDBJ whole genome shotgun (WGS) entry which is preliminary data.</text>
</comment>
<evidence type="ECO:0000256" key="1">
    <source>
        <dbReference type="ARBA" id="ARBA00023015"/>
    </source>
</evidence>
<evidence type="ECO:0000259" key="5">
    <source>
        <dbReference type="PROSITE" id="PS50977"/>
    </source>
</evidence>
<evidence type="ECO:0000256" key="3">
    <source>
        <dbReference type="ARBA" id="ARBA00023163"/>
    </source>
</evidence>
<dbReference type="InterPro" id="IPR036271">
    <property type="entry name" value="Tet_transcr_reg_TetR-rel_C_sf"/>
</dbReference>
<name>A0A5B2TEP9_9PROT</name>
<evidence type="ECO:0000256" key="2">
    <source>
        <dbReference type="ARBA" id="ARBA00023125"/>
    </source>
</evidence>
<feature type="domain" description="HTH tetR-type" evidence="5">
    <location>
        <begin position="29"/>
        <end position="89"/>
    </location>
</feature>
<reference evidence="6 7" key="1">
    <citation type="journal article" date="2015" name="Int. J. Syst. Evol. Microbiol.">
        <title>Roseomonas oryzae sp. nov., isolated from paddy rhizosphere soil.</title>
        <authorList>
            <person name="Ramaprasad E.V."/>
            <person name="Sasikala Ch."/>
            <person name="Ramana Ch.V."/>
        </authorList>
    </citation>
    <scope>NUCLEOTIDE SEQUENCE [LARGE SCALE GENOMIC DNA]</scope>
    <source>
        <strain evidence="6 7">KCTC 42542</strain>
    </source>
</reference>
<dbReference type="Proteomes" id="UP000322110">
    <property type="component" value="Unassembled WGS sequence"/>
</dbReference>
<dbReference type="PROSITE" id="PS50977">
    <property type="entry name" value="HTH_TETR_2"/>
    <property type="match status" value="1"/>
</dbReference>
<proteinExistence type="predicted"/>
<organism evidence="6 7">
    <name type="scientific">Teichococcus oryzae</name>
    <dbReference type="NCBI Taxonomy" id="1608942"/>
    <lineage>
        <taxon>Bacteria</taxon>
        <taxon>Pseudomonadati</taxon>
        <taxon>Pseudomonadota</taxon>
        <taxon>Alphaproteobacteria</taxon>
        <taxon>Acetobacterales</taxon>
        <taxon>Roseomonadaceae</taxon>
        <taxon>Roseomonas</taxon>
    </lineage>
</organism>
<dbReference type="Gene3D" id="1.10.10.60">
    <property type="entry name" value="Homeodomain-like"/>
    <property type="match status" value="1"/>
</dbReference>
<dbReference type="GO" id="GO:0003700">
    <property type="term" value="F:DNA-binding transcription factor activity"/>
    <property type="evidence" value="ECO:0007669"/>
    <property type="project" value="TreeGrafter"/>
</dbReference>
<dbReference type="Pfam" id="PF00440">
    <property type="entry name" value="TetR_N"/>
    <property type="match status" value="1"/>
</dbReference>
<dbReference type="InterPro" id="IPR004111">
    <property type="entry name" value="Repressor_TetR_C"/>
</dbReference>
<dbReference type="Gene3D" id="1.10.357.10">
    <property type="entry name" value="Tetracycline Repressor, domain 2"/>
    <property type="match status" value="1"/>
</dbReference>
<keyword evidence="7" id="KW-1185">Reference proteome</keyword>
<dbReference type="GO" id="GO:0000976">
    <property type="term" value="F:transcription cis-regulatory region binding"/>
    <property type="evidence" value="ECO:0007669"/>
    <property type="project" value="TreeGrafter"/>
</dbReference>
<protein>
    <submittedName>
        <fullName evidence="6">TetR family transcriptional regulator</fullName>
    </submittedName>
</protein>
<dbReference type="SUPFAM" id="SSF46689">
    <property type="entry name" value="Homeodomain-like"/>
    <property type="match status" value="1"/>
</dbReference>
<dbReference type="PANTHER" id="PTHR30055:SF151">
    <property type="entry name" value="TRANSCRIPTIONAL REGULATORY PROTEIN"/>
    <property type="match status" value="1"/>
</dbReference>
<keyword evidence="3" id="KW-0804">Transcription</keyword>
<evidence type="ECO:0000256" key="4">
    <source>
        <dbReference type="PROSITE-ProRule" id="PRU00335"/>
    </source>
</evidence>
<dbReference type="EMBL" id="VUKA01000005">
    <property type="protein sequence ID" value="KAA2212951.1"/>
    <property type="molecule type" value="Genomic_DNA"/>
</dbReference>
<dbReference type="InterPro" id="IPR050109">
    <property type="entry name" value="HTH-type_TetR-like_transc_reg"/>
</dbReference>
<dbReference type="PANTHER" id="PTHR30055">
    <property type="entry name" value="HTH-TYPE TRANSCRIPTIONAL REGULATOR RUTR"/>
    <property type="match status" value="1"/>
</dbReference>